<geneLocation type="mitochondrion" evidence="1"/>
<dbReference type="EMBL" id="LKAM01000009">
    <property type="protein sequence ID" value="KUM46897.1"/>
    <property type="molecule type" value="Genomic_DNA"/>
</dbReference>
<sequence>MPTLLPCPTLPLTSALCNTSHLHQLIPPLFYFSSLETASTEDELLSKASWEAALHSDAHTIRHLSYAPKLSLCLMNCWFNEECKLHHKHLLFAFLHDPLSFPHLRKTYH</sequence>
<name>A0A124GMW0_PICGL</name>
<dbReference type="AlphaFoldDB" id="A0A124GMW0"/>
<organism evidence="1">
    <name type="scientific">Picea glauca</name>
    <name type="common">White spruce</name>
    <name type="synonym">Pinus glauca</name>
    <dbReference type="NCBI Taxonomy" id="3330"/>
    <lineage>
        <taxon>Eukaryota</taxon>
        <taxon>Viridiplantae</taxon>
        <taxon>Streptophyta</taxon>
        <taxon>Embryophyta</taxon>
        <taxon>Tracheophyta</taxon>
        <taxon>Spermatophyta</taxon>
        <taxon>Pinopsida</taxon>
        <taxon>Pinidae</taxon>
        <taxon>Conifers I</taxon>
        <taxon>Pinales</taxon>
        <taxon>Pinaceae</taxon>
        <taxon>Picea</taxon>
    </lineage>
</organism>
<proteinExistence type="predicted"/>
<gene>
    <name evidence="1" type="ORF">ABT39_MTgene6352</name>
</gene>
<protein>
    <submittedName>
        <fullName evidence="1">Uncharacterized protein</fullName>
    </submittedName>
</protein>
<keyword evidence="1" id="KW-0496">Mitochondrion</keyword>
<reference evidence="1" key="1">
    <citation type="journal article" date="2015" name="Genome Biol. Evol.">
        <title>Organellar Genomes of White Spruce (Picea glauca): Assembly and Annotation.</title>
        <authorList>
            <person name="Jackman S.D."/>
            <person name="Warren R.L."/>
            <person name="Gibb E.A."/>
            <person name="Vandervalk B.P."/>
            <person name="Mohamadi H."/>
            <person name="Chu J."/>
            <person name="Raymond A."/>
            <person name="Pleasance S."/>
            <person name="Coope R."/>
            <person name="Wildung M.R."/>
            <person name="Ritland C.E."/>
            <person name="Bousquet J."/>
            <person name="Jones S.J."/>
            <person name="Bohlmann J."/>
            <person name="Birol I."/>
        </authorList>
    </citation>
    <scope>NUCLEOTIDE SEQUENCE [LARGE SCALE GENOMIC DNA]</scope>
    <source>
        <tissue evidence="1">Flushing bud</tissue>
    </source>
</reference>
<accession>A0A124GMW0</accession>
<evidence type="ECO:0000313" key="1">
    <source>
        <dbReference type="EMBL" id="KUM46897.1"/>
    </source>
</evidence>
<comment type="caution">
    <text evidence="1">The sequence shown here is derived from an EMBL/GenBank/DDBJ whole genome shotgun (WGS) entry which is preliminary data.</text>
</comment>